<evidence type="ECO:0000256" key="8">
    <source>
        <dbReference type="ARBA" id="ARBA00022837"/>
    </source>
</evidence>
<evidence type="ECO:0000256" key="3">
    <source>
        <dbReference type="ARBA" id="ARBA00022448"/>
    </source>
</evidence>
<keyword evidence="8" id="KW-0106">Calcium</keyword>
<dbReference type="GO" id="GO:0051560">
    <property type="term" value="P:mitochondrial calcium ion homeostasis"/>
    <property type="evidence" value="ECO:0007669"/>
    <property type="project" value="TreeGrafter"/>
</dbReference>
<feature type="transmembrane region" description="Helical" evidence="15">
    <location>
        <begin position="104"/>
        <end position="128"/>
    </location>
</feature>
<dbReference type="PROSITE" id="PS50222">
    <property type="entry name" value="EF_HAND_2"/>
    <property type="match status" value="1"/>
</dbReference>
<comment type="subcellular location">
    <subcellularLocation>
        <location evidence="1">Mitochondrion inner membrane</location>
    </subcellularLocation>
    <subcellularLocation>
        <location evidence="2">Mitochondrion intermembrane space</location>
    </subcellularLocation>
</comment>
<evidence type="ECO:0000313" key="18">
    <source>
        <dbReference type="WBParaSite" id="ALUE_0001761301-mRNA-1"/>
    </source>
</evidence>
<dbReference type="PANTHER" id="PTHR12294:SF1">
    <property type="entry name" value="CALCIUM UPTAKE PROTEIN 1, MITOCHONDRIAL"/>
    <property type="match status" value="1"/>
</dbReference>
<dbReference type="GO" id="GO:1990246">
    <property type="term" value="C:uniplex complex"/>
    <property type="evidence" value="ECO:0007669"/>
    <property type="project" value="TreeGrafter"/>
</dbReference>
<evidence type="ECO:0000256" key="6">
    <source>
        <dbReference type="ARBA" id="ARBA00022737"/>
    </source>
</evidence>
<comment type="similarity">
    <text evidence="13">Belongs to the MICU1 family. MICU1 subfamily.</text>
</comment>
<dbReference type="Proteomes" id="UP000036681">
    <property type="component" value="Unplaced"/>
</dbReference>
<keyword evidence="17" id="KW-1185">Reference proteome</keyword>
<keyword evidence="4" id="KW-0109">Calcium transport</keyword>
<dbReference type="PROSITE" id="PS00018">
    <property type="entry name" value="EF_HAND_1"/>
    <property type="match status" value="1"/>
</dbReference>
<keyword evidence="10" id="KW-0406">Ion transport</keyword>
<dbReference type="WBParaSite" id="ALUE_0001761301-mRNA-1">
    <property type="protein sequence ID" value="ALUE_0001761301-mRNA-1"/>
    <property type="gene ID" value="ALUE_0001761301"/>
</dbReference>
<evidence type="ECO:0000313" key="17">
    <source>
        <dbReference type="Proteomes" id="UP000036681"/>
    </source>
</evidence>
<feature type="region of interest" description="Disordered" evidence="14">
    <location>
        <begin position="167"/>
        <end position="196"/>
    </location>
</feature>
<evidence type="ECO:0000256" key="2">
    <source>
        <dbReference type="ARBA" id="ARBA00004569"/>
    </source>
</evidence>
<sequence length="356" mass="41973">MLRIARPPSIRYVRTSLSSVKSIRHYERGGGIRLAEDVEKEHADNVAKQRAEENPFEYTIFGNKRKKKEDLFHYTDRKAGRGYSDYANTIYPHRPYIWQPLRKLYWWNYMAVLIALILLMIDFDGFVYRSFFLSFCKHVMLKRKIISSLWQYGKHLSSKFRPEAATIESRSADKDENISSDSDSDSTSEDQKKKKKKRIGFRERRIIEYENRIRMYSAPDKIFRYFATLKVPNDDGSARPYDIYMTPEDFVRSITPGVMQPRNLGLDQFKLYDPEKCKHKFADQETVFAKLGEHGLISFSDYLFLMTLLSTSPNDFKLAFRIFDVNGDGKIDKKEFERVQVINWIQCLISITLLMD</sequence>
<evidence type="ECO:0000256" key="11">
    <source>
        <dbReference type="ARBA" id="ARBA00023128"/>
    </source>
</evidence>
<dbReference type="GO" id="GO:0036444">
    <property type="term" value="P:calcium import into the mitochondrion"/>
    <property type="evidence" value="ECO:0007669"/>
    <property type="project" value="UniProtKB-ARBA"/>
</dbReference>
<dbReference type="SUPFAM" id="SSF47473">
    <property type="entry name" value="EF-hand"/>
    <property type="match status" value="1"/>
</dbReference>
<keyword evidence="12 15" id="KW-0472">Membrane</keyword>
<evidence type="ECO:0000256" key="1">
    <source>
        <dbReference type="ARBA" id="ARBA00004273"/>
    </source>
</evidence>
<dbReference type="PANTHER" id="PTHR12294">
    <property type="entry name" value="EF HAND DOMAIN FAMILY A1,A2-RELATED"/>
    <property type="match status" value="1"/>
</dbReference>
<dbReference type="InterPro" id="IPR018247">
    <property type="entry name" value="EF_Hand_1_Ca_BS"/>
</dbReference>
<protein>
    <submittedName>
        <fullName evidence="18">EF-hand domain-containing protein</fullName>
    </submittedName>
</protein>
<keyword evidence="7" id="KW-0999">Mitochondrion inner membrane</keyword>
<evidence type="ECO:0000256" key="14">
    <source>
        <dbReference type="SAM" id="MobiDB-lite"/>
    </source>
</evidence>
<dbReference type="GO" id="GO:0005758">
    <property type="term" value="C:mitochondrial intermembrane space"/>
    <property type="evidence" value="ECO:0007669"/>
    <property type="project" value="UniProtKB-SubCell"/>
</dbReference>
<organism evidence="17 18">
    <name type="scientific">Ascaris lumbricoides</name>
    <name type="common">Giant roundworm</name>
    <dbReference type="NCBI Taxonomy" id="6252"/>
    <lineage>
        <taxon>Eukaryota</taxon>
        <taxon>Metazoa</taxon>
        <taxon>Ecdysozoa</taxon>
        <taxon>Nematoda</taxon>
        <taxon>Chromadorea</taxon>
        <taxon>Rhabditida</taxon>
        <taxon>Spirurina</taxon>
        <taxon>Ascaridomorpha</taxon>
        <taxon>Ascaridoidea</taxon>
        <taxon>Ascarididae</taxon>
        <taxon>Ascaris</taxon>
    </lineage>
</organism>
<dbReference type="Gene3D" id="1.10.238.10">
    <property type="entry name" value="EF-hand"/>
    <property type="match status" value="1"/>
</dbReference>
<dbReference type="InterPro" id="IPR011992">
    <property type="entry name" value="EF-hand-dom_pair"/>
</dbReference>
<keyword evidence="9" id="KW-0809">Transit peptide</keyword>
<keyword evidence="11" id="KW-0496">Mitochondrion</keyword>
<evidence type="ECO:0000256" key="7">
    <source>
        <dbReference type="ARBA" id="ARBA00022792"/>
    </source>
</evidence>
<evidence type="ECO:0000256" key="12">
    <source>
        <dbReference type="ARBA" id="ARBA00023136"/>
    </source>
</evidence>
<dbReference type="InterPro" id="IPR039800">
    <property type="entry name" value="MICU1/2/3"/>
</dbReference>
<evidence type="ECO:0000259" key="16">
    <source>
        <dbReference type="PROSITE" id="PS50222"/>
    </source>
</evidence>
<evidence type="ECO:0000256" key="5">
    <source>
        <dbReference type="ARBA" id="ARBA00022723"/>
    </source>
</evidence>
<evidence type="ECO:0000256" key="15">
    <source>
        <dbReference type="SAM" id="Phobius"/>
    </source>
</evidence>
<keyword evidence="15" id="KW-1133">Transmembrane helix</keyword>
<feature type="domain" description="EF-hand" evidence="16">
    <location>
        <begin position="311"/>
        <end position="346"/>
    </location>
</feature>
<keyword evidence="3" id="KW-0813">Transport</keyword>
<dbReference type="Pfam" id="PF13202">
    <property type="entry name" value="EF-hand_5"/>
    <property type="match status" value="1"/>
</dbReference>
<reference evidence="18" key="1">
    <citation type="submission" date="2017-02" db="UniProtKB">
        <authorList>
            <consortium name="WormBaseParasite"/>
        </authorList>
    </citation>
    <scope>IDENTIFICATION</scope>
</reference>
<accession>A0A0M3IGY3</accession>
<keyword evidence="5" id="KW-0479">Metal-binding</keyword>
<evidence type="ECO:0000256" key="4">
    <source>
        <dbReference type="ARBA" id="ARBA00022568"/>
    </source>
</evidence>
<name>A0A0M3IGY3_ASCLU</name>
<dbReference type="AlphaFoldDB" id="A0A0M3IGY3"/>
<dbReference type="InterPro" id="IPR002048">
    <property type="entry name" value="EF_hand_dom"/>
</dbReference>
<proteinExistence type="inferred from homology"/>
<evidence type="ECO:0000256" key="9">
    <source>
        <dbReference type="ARBA" id="ARBA00022946"/>
    </source>
</evidence>
<dbReference type="GO" id="GO:0005509">
    <property type="term" value="F:calcium ion binding"/>
    <property type="evidence" value="ECO:0007669"/>
    <property type="project" value="InterPro"/>
</dbReference>
<keyword evidence="15" id="KW-0812">Transmembrane</keyword>
<evidence type="ECO:0000256" key="10">
    <source>
        <dbReference type="ARBA" id="ARBA00023065"/>
    </source>
</evidence>
<evidence type="ECO:0000256" key="13">
    <source>
        <dbReference type="ARBA" id="ARBA00038333"/>
    </source>
</evidence>
<keyword evidence="6" id="KW-0677">Repeat</keyword>